<evidence type="ECO:0000313" key="2">
    <source>
        <dbReference type="EMBL" id="CAG00623.1"/>
    </source>
</evidence>
<protein>
    <submittedName>
        <fullName evidence="2">(spotted green pufferfish) hypothetical protein</fullName>
    </submittedName>
</protein>
<comment type="caution">
    <text evidence="2">The sequence shown here is derived from an EMBL/GenBank/DDBJ whole genome shotgun (WGS) entry which is preliminary data.</text>
</comment>
<feature type="compositionally biased region" description="Pro residues" evidence="1">
    <location>
        <begin position="284"/>
        <end position="294"/>
    </location>
</feature>
<proteinExistence type="predicted"/>
<accession>Q4SFF9</accession>
<evidence type="ECO:0000256" key="1">
    <source>
        <dbReference type="SAM" id="MobiDB-lite"/>
    </source>
</evidence>
<name>Q4SFF9_TETNG</name>
<dbReference type="KEGG" id="tng:GSTEN00019117G001"/>
<feature type="compositionally biased region" description="Polar residues" evidence="1">
    <location>
        <begin position="266"/>
        <end position="283"/>
    </location>
</feature>
<dbReference type="AlphaFoldDB" id="Q4SFF9"/>
<reference evidence="2" key="1">
    <citation type="journal article" date="2004" name="Nature">
        <title>Genome duplication in the teleost fish Tetraodon nigroviridis reveals the early vertebrate proto-karyotype.</title>
        <authorList>
            <person name="Jaillon O."/>
            <person name="Aury J.-M."/>
            <person name="Brunet F."/>
            <person name="Petit J.-L."/>
            <person name="Stange-Thomann N."/>
            <person name="Mauceli E."/>
            <person name="Bouneau L."/>
            <person name="Fischer C."/>
            <person name="Ozouf-Costaz C."/>
            <person name="Bernot A."/>
            <person name="Nicaud S."/>
            <person name="Jaffe D."/>
            <person name="Fisher S."/>
            <person name="Lutfalla G."/>
            <person name="Dossat C."/>
            <person name="Segurens B."/>
            <person name="Dasilva C."/>
            <person name="Salanoubat M."/>
            <person name="Levy M."/>
            <person name="Boudet N."/>
            <person name="Castellano S."/>
            <person name="Anthouard V."/>
            <person name="Jubin C."/>
            <person name="Castelli V."/>
            <person name="Katinka M."/>
            <person name="Vacherie B."/>
            <person name="Biemont C."/>
            <person name="Skalli Z."/>
            <person name="Cattolico L."/>
            <person name="Poulain J."/>
            <person name="De Berardinis V."/>
            <person name="Cruaud C."/>
            <person name="Duprat S."/>
            <person name="Brottier P."/>
            <person name="Coutanceau J.-P."/>
            <person name="Gouzy J."/>
            <person name="Parra G."/>
            <person name="Lardier G."/>
            <person name="Chapple C."/>
            <person name="McKernan K.J."/>
            <person name="McEwan P."/>
            <person name="Bosak S."/>
            <person name="Kellis M."/>
            <person name="Volff J.-N."/>
            <person name="Guigo R."/>
            <person name="Zody M.C."/>
            <person name="Mesirov J."/>
            <person name="Lindblad-Toh K."/>
            <person name="Birren B."/>
            <person name="Nusbaum C."/>
            <person name="Kahn D."/>
            <person name="Robinson-Rechavi M."/>
            <person name="Laudet V."/>
            <person name="Schachter V."/>
            <person name="Quetier F."/>
            <person name="Saurin W."/>
            <person name="Scarpelli C."/>
            <person name="Wincker P."/>
            <person name="Lander E.S."/>
            <person name="Weissenbach J."/>
            <person name="Roest Crollius H."/>
        </authorList>
    </citation>
    <scope>NUCLEOTIDE SEQUENCE [LARGE SCALE GENOMIC DNA]</scope>
</reference>
<feature type="region of interest" description="Disordered" evidence="1">
    <location>
        <begin position="266"/>
        <end position="294"/>
    </location>
</feature>
<organism evidence="2">
    <name type="scientific">Tetraodon nigroviridis</name>
    <name type="common">Spotted green pufferfish</name>
    <name type="synonym">Chelonodon nigroviridis</name>
    <dbReference type="NCBI Taxonomy" id="99883"/>
    <lineage>
        <taxon>Eukaryota</taxon>
        <taxon>Metazoa</taxon>
        <taxon>Chordata</taxon>
        <taxon>Craniata</taxon>
        <taxon>Vertebrata</taxon>
        <taxon>Euteleostomi</taxon>
        <taxon>Actinopterygii</taxon>
        <taxon>Neopterygii</taxon>
        <taxon>Teleostei</taxon>
        <taxon>Neoteleostei</taxon>
        <taxon>Acanthomorphata</taxon>
        <taxon>Eupercaria</taxon>
        <taxon>Tetraodontiformes</taxon>
        <taxon>Tetradontoidea</taxon>
        <taxon>Tetraodontidae</taxon>
        <taxon>Tetraodon</taxon>
    </lineage>
</organism>
<gene>
    <name evidence="2" type="ORF">GSTENG00019117001</name>
</gene>
<reference evidence="2" key="2">
    <citation type="submission" date="2004-02" db="EMBL/GenBank/DDBJ databases">
        <authorList>
            <consortium name="Genoscope"/>
            <consortium name="Whitehead Institute Centre for Genome Research"/>
        </authorList>
    </citation>
    <scope>NUCLEOTIDE SEQUENCE</scope>
</reference>
<sequence length="294" mass="31869">MAMERDKPDVFRDRFWECYHPTPSNFSGLLPSDKKATVPPLVFQNGRNADTANECELRAVRADAVPGNPRSEYAFPPEASGLMTTAGIAILGHDGKEALETCFTHLQKAVGTSGAPIPQQSIPQARNPDQLRGIQFFQTVSSTLRSKINQKEGLGIWELASRAALFLQSALRGLVVICVCSMALGRFDPATLRVNTAPPLPLPPILMPPSPNCCYQIWKKESLGACKSVSQPTEEAISERFLKHIVLQLDIQGVGLVEKAVRCPSSLTPGRSQTSVNGRSNGSPLPPSLFVPLN</sequence>
<dbReference type="EMBL" id="CAAE01014603">
    <property type="protein sequence ID" value="CAG00623.1"/>
    <property type="molecule type" value="Genomic_DNA"/>
</dbReference>